<keyword evidence="2" id="KW-1185">Reference proteome</keyword>
<dbReference type="Proteomes" id="UP000753961">
    <property type="component" value="Unassembled WGS sequence"/>
</dbReference>
<evidence type="ECO:0000313" key="2">
    <source>
        <dbReference type="Proteomes" id="UP000753961"/>
    </source>
</evidence>
<name>A0A953HYM2_9BACT</name>
<sequence length="196" mass="22139">MRIVINLLLFLAILALGYMTYASIKAPINFKQELDKRERAVIQKLNKVRDAQSIYRDVTGGEFAGSWDTLKTVLENENLMFISIVGDPDDPNFDPKNLSRDTTYKPAIDTIHAMGINLDSLEYVPYSQGAKFDIAADTLTYQSTLVNVVEVGTDYKVFMGKFGDPAYAKYDKRYDPNKRIQFGDLTKPSTAGSWDR</sequence>
<comment type="caution">
    <text evidence="1">The sequence shown here is derived from an EMBL/GenBank/DDBJ whole genome shotgun (WGS) entry which is preliminary data.</text>
</comment>
<dbReference type="EMBL" id="JAHVHU010000025">
    <property type="protein sequence ID" value="MBY5960183.1"/>
    <property type="molecule type" value="Genomic_DNA"/>
</dbReference>
<dbReference type="AlphaFoldDB" id="A0A953HYM2"/>
<protein>
    <submittedName>
        <fullName evidence="1">Uncharacterized protein</fullName>
    </submittedName>
</protein>
<organism evidence="1 2">
    <name type="scientific">Membranihabitans marinus</name>
    <dbReference type="NCBI Taxonomy" id="1227546"/>
    <lineage>
        <taxon>Bacteria</taxon>
        <taxon>Pseudomonadati</taxon>
        <taxon>Bacteroidota</taxon>
        <taxon>Saprospiria</taxon>
        <taxon>Saprospirales</taxon>
        <taxon>Saprospiraceae</taxon>
        <taxon>Membranihabitans</taxon>
    </lineage>
</organism>
<dbReference type="RefSeq" id="WP_222581732.1">
    <property type="nucleotide sequence ID" value="NZ_JAHVHU010000025.1"/>
</dbReference>
<proteinExistence type="predicted"/>
<reference evidence="1" key="1">
    <citation type="submission" date="2021-06" db="EMBL/GenBank/DDBJ databases">
        <title>44 bacteria genomes isolated from Dapeng, Shenzhen.</title>
        <authorList>
            <person name="Zheng W."/>
            <person name="Yu S."/>
            <person name="Huang Y."/>
        </authorList>
    </citation>
    <scope>NUCLEOTIDE SEQUENCE</scope>
    <source>
        <strain evidence="1">DP5N28-2</strain>
    </source>
</reference>
<gene>
    <name evidence="1" type="ORF">KUV50_18665</name>
</gene>
<accession>A0A953HYM2</accession>
<evidence type="ECO:0000313" key="1">
    <source>
        <dbReference type="EMBL" id="MBY5960183.1"/>
    </source>
</evidence>